<name>A0AAV2RMH6_MEGNR</name>
<proteinExistence type="predicted"/>
<reference evidence="1 2" key="1">
    <citation type="submission" date="2024-05" db="EMBL/GenBank/DDBJ databases">
        <authorList>
            <person name="Wallberg A."/>
        </authorList>
    </citation>
    <scope>NUCLEOTIDE SEQUENCE [LARGE SCALE GENOMIC DNA]</scope>
</reference>
<accession>A0AAV2RMH6</accession>
<organism evidence="1 2">
    <name type="scientific">Meganyctiphanes norvegica</name>
    <name type="common">Northern krill</name>
    <name type="synonym">Thysanopoda norvegica</name>
    <dbReference type="NCBI Taxonomy" id="48144"/>
    <lineage>
        <taxon>Eukaryota</taxon>
        <taxon>Metazoa</taxon>
        <taxon>Ecdysozoa</taxon>
        <taxon>Arthropoda</taxon>
        <taxon>Crustacea</taxon>
        <taxon>Multicrustacea</taxon>
        <taxon>Malacostraca</taxon>
        <taxon>Eumalacostraca</taxon>
        <taxon>Eucarida</taxon>
        <taxon>Euphausiacea</taxon>
        <taxon>Euphausiidae</taxon>
        <taxon>Meganyctiphanes</taxon>
    </lineage>
</organism>
<protein>
    <submittedName>
        <fullName evidence="1">Uncharacterized protein</fullName>
    </submittedName>
</protein>
<gene>
    <name evidence="1" type="ORF">MNOR_LOCUS25871</name>
</gene>
<comment type="caution">
    <text evidence="1">The sequence shown here is derived from an EMBL/GenBank/DDBJ whole genome shotgun (WGS) entry which is preliminary data.</text>
</comment>
<keyword evidence="2" id="KW-1185">Reference proteome</keyword>
<dbReference type="AlphaFoldDB" id="A0AAV2RMH6"/>
<dbReference type="Proteomes" id="UP001497623">
    <property type="component" value="Unassembled WGS sequence"/>
</dbReference>
<dbReference type="EMBL" id="CAXKWB010025165">
    <property type="protein sequence ID" value="CAL4127487.1"/>
    <property type="molecule type" value="Genomic_DNA"/>
</dbReference>
<evidence type="ECO:0000313" key="1">
    <source>
        <dbReference type="EMBL" id="CAL4127487.1"/>
    </source>
</evidence>
<evidence type="ECO:0000313" key="2">
    <source>
        <dbReference type="Proteomes" id="UP001497623"/>
    </source>
</evidence>
<sequence>MLVPQQLNVSCDICCNISGSINKPNSSCSLIKIEEGDCSTIITCYHCHGEMASIPHSMQMVKSQRKRYNQASFSKAPITGYSDDMVDKPNRYNSKKMNAIWGMYNKDSVHNFKSMACDAVTEPEIRAVAHGADYADMLLDNQDMYKQQQFQQLDHGKHRGMFGELGKAVSANFLENIYHYI</sequence>